<evidence type="ECO:0000313" key="15">
    <source>
        <dbReference type="Proteomes" id="UP000053937"/>
    </source>
</evidence>
<dbReference type="InterPro" id="IPR018095">
    <property type="entry name" value="Thymidylate_kin_CS"/>
</dbReference>
<evidence type="ECO:0000256" key="12">
    <source>
        <dbReference type="HAMAP-Rule" id="MF_00165"/>
    </source>
</evidence>
<gene>
    <name evidence="12" type="primary">tmk</name>
    <name evidence="14" type="ORF">ASB62_06560</name>
</gene>
<keyword evidence="4 12" id="KW-0808">Transferase</keyword>
<dbReference type="CDD" id="cd01672">
    <property type="entry name" value="TMPK"/>
    <property type="match status" value="1"/>
</dbReference>
<evidence type="ECO:0000256" key="11">
    <source>
        <dbReference type="ARBA" id="ARBA00057735"/>
    </source>
</evidence>
<feature type="domain" description="Thymidylate kinase-like" evidence="13">
    <location>
        <begin position="5"/>
        <end position="202"/>
    </location>
</feature>
<evidence type="ECO:0000256" key="3">
    <source>
        <dbReference type="ARBA" id="ARBA00017144"/>
    </source>
</evidence>
<keyword evidence="15" id="KW-1185">Reference proteome</keyword>
<dbReference type="InterPro" id="IPR018094">
    <property type="entry name" value="Thymidylate_kinase"/>
</dbReference>
<evidence type="ECO:0000256" key="7">
    <source>
        <dbReference type="ARBA" id="ARBA00022777"/>
    </source>
</evidence>
<dbReference type="Proteomes" id="UP000053937">
    <property type="component" value="Unassembled WGS sequence"/>
</dbReference>
<accession>A0A124G8F1</accession>
<dbReference type="OrthoDB" id="9774907at2"/>
<keyword evidence="7 12" id="KW-0418">Kinase</keyword>
<protein>
    <recommendedName>
        <fullName evidence="3 12">Thymidylate kinase</fullName>
        <ecNumber evidence="2 12">2.7.4.9</ecNumber>
    </recommendedName>
    <alternativeName>
        <fullName evidence="9 12">dTMP kinase</fullName>
    </alternativeName>
</protein>
<dbReference type="RefSeq" id="WP_059139152.1">
    <property type="nucleotide sequence ID" value="NZ_LMBR01000160.1"/>
</dbReference>
<dbReference type="PANTHER" id="PTHR10344:SF4">
    <property type="entry name" value="UMP-CMP KINASE 2, MITOCHONDRIAL"/>
    <property type="match status" value="1"/>
</dbReference>
<evidence type="ECO:0000256" key="5">
    <source>
        <dbReference type="ARBA" id="ARBA00022727"/>
    </source>
</evidence>
<dbReference type="SUPFAM" id="SSF52540">
    <property type="entry name" value="P-loop containing nucleoside triphosphate hydrolases"/>
    <property type="match status" value="1"/>
</dbReference>
<sequence length="219" mass="25080">MLITFEGIDGAGKSTQIRKLRKLLIGEHIDSITLREPGGTEVAEKVRQILLESRHEISPIGELLLFSACRAELVQQVILPAIDNGTTVILDRFFDSTIAYQGYGREIDQIMLQTVITLSTFSLQPDITFYLDISPENALMRKFSEKSLPIAFDESELDRMERSGLDFFRKVRRGYLDIIHKNERRFVLLDALDDPQIIHKRIIASLKERFPVFSGIKTR</sequence>
<name>A0A124G8F1_CHLLI</name>
<evidence type="ECO:0000256" key="9">
    <source>
        <dbReference type="ARBA" id="ARBA00029962"/>
    </source>
</evidence>
<dbReference type="NCBIfam" id="TIGR00041">
    <property type="entry name" value="DTMP_kinase"/>
    <property type="match status" value="1"/>
</dbReference>
<dbReference type="Gene3D" id="3.40.50.300">
    <property type="entry name" value="P-loop containing nucleotide triphosphate hydrolases"/>
    <property type="match status" value="1"/>
</dbReference>
<dbReference type="PROSITE" id="PS01331">
    <property type="entry name" value="THYMIDYLATE_KINASE"/>
    <property type="match status" value="1"/>
</dbReference>
<dbReference type="InterPro" id="IPR027417">
    <property type="entry name" value="P-loop_NTPase"/>
</dbReference>
<evidence type="ECO:0000256" key="4">
    <source>
        <dbReference type="ARBA" id="ARBA00022679"/>
    </source>
</evidence>
<keyword evidence="5 12" id="KW-0545">Nucleotide biosynthesis</keyword>
<proteinExistence type="inferred from homology"/>
<evidence type="ECO:0000256" key="8">
    <source>
        <dbReference type="ARBA" id="ARBA00022840"/>
    </source>
</evidence>
<dbReference type="GO" id="GO:0005524">
    <property type="term" value="F:ATP binding"/>
    <property type="evidence" value="ECO:0007669"/>
    <property type="project" value="UniProtKB-UniRule"/>
</dbReference>
<dbReference type="GO" id="GO:0006235">
    <property type="term" value="P:dTTP biosynthetic process"/>
    <property type="evidence" value="ECO:0007669"/>
    <property type="project" value="UniProtKB-UniRule"/>
</dbReference>
<dbReference type="GO" id="GO:0004798">
    <property type="term" value="F:dTMP kinase activity"/>
    <property type="evidence" value="ECO:0007669"/>
    <property type="project" value="UniProtKB-UniRule"/>
</dbReference>
<evidence type="ECO:0000313" key="14">
    <source>
        <dbReference type="EMBL" id="KUL25735.1"/>
    </source>
</evidence>
<dbReference type="GO" id="GO:0006233">
    <property type="term" value="P:dTDP biosynthetic process"/>
    <property type="evidence" value="ECO:0007669"/>
    <property type="project" value="InterPro"/>
</dbReference>
<feature type="binding site" evidence="12">
    <location>
        <begin position="7"/>
        <end position="14"/>
    </location>
    <ligand>
        <name>ATP</name>
        <dbReference type="ChEBI" id="CHEBI:30616"/>
    </ligand>
</feature>
<dbReference type="AlphaFoldDB" id="A0A124G8F1"/>
<reference evidence="14 15" key="1">
    <citation type="submission" date="2015-10" db="EMBL/GenBank/DDBJ databases">
        <title>Draft Genome Sequence of Chlorobium limicola strain Frasassi Growing under Artificial Lighting in the Frasassi Cave System.</title>
        <authorList>
            <person name="Mansor M."/>
            <person name="Macalady J."/>
        </authorList>
    </citation>
    <scope>NUCLEOTIDE SEQUENCE [LARGE SCALE GENOMIC DNA]</scope>
    <source>
        <strain evidence="14 15">Frasassi</strain>
    </source>
</reference>
<evidence type="ECO:0000256" key="10">
    <source>
        <dbReference type="ARBA" id="ARBA00048743"/>
    </source>
</evidence>
<comment type="catalytic activity">
    <reaction evidence="10 12">
        <text>dTMP + ATP = dTDP + ADP</text>
        <dbReference type="Rhea" id="RHEA:13517"/>
        <dbReference type="ChEBI" id="CHEBI:30616"/>
        <dbReference type="ChEBI" id="CHEBI:58369"/>
        <dbReference type="ChEBI" id="CHEBI:63528"/>
        <dbReference type="ChEBI" id="CHEBI:456216"/>
        <dbReference type="EC" id="2.7.4.9"/>
    </reaction>
</comment>
<dbReference type="PANTHER" id="PTHR10344">
    <property type="entry name" value="THYMIDYLATE KINASE"/>
    <property type="match status" value="1"/>
</dbReference>
<dbReference type="HAMAP" id="MF_00165">
    <property type="entry name" value="Thymidylate_kinase"/>
    <property type="match status" value="1"/>
</dbReference>
<evidence type="ECO:0000259" key="13">
    <source>
        <dbReference type="Pfam" id="PF02223"/>
    </source>
</evidence>
<dbReference type="EMBL" id="LMBR01000160">
    <property type="protein sequence ID" value="KUL25735.1"/>
    <property type="molecule type" value="Genomic_DNA"/>
</dbReference>
<dbReference type="EC" id="2.7.4.9" evidence="2 12"/>
<comment type="caution">
    <text evidence="14">The sequence shown here is derived from an EMBL/GenBank/DDBJ whole genome shotgun (WGS) entry which is preliminary data.</text>
</comment>
<evidence type="ECO:0000256" key="2">
    <source>
        <dbReference type="ARBA" id="ARBA00012980"/>
    </source>
</evidence>
<organism evidence="14 15">
    <name type="scientific">Chlorobium limicola</name>
    <dbReference type="NCBI Taxonomy" id="1092"/>
    <lineage>
        <taxon>Bacteria</taxon>
        <taxon>Pseudomonadati</taxon>
        <taxon>Chlorobiota</taxon>
        <taxon>Chlorobiia</taxon>
        <taxon>Chlorobiales</taxon>
        <taxon>Chlorobiaceae</taxon>
        <taxon>Chlorobium/Pelodictyon group</taxon>
        <taxon>Chlorobium</taxon>
    </lineage>
</organism>
<dbReference type="Pfam" id="PF02223">
    <property type="entry name" value="Thymidylate_kin"/>
    <property type="match status" value="1"/>
</dbReference>
<comment type="function">
    <text evidence="11 12">Phosphorylation of dTMP to form dTDP in both de novo and salvage pathways of dTTP synthesis.</text>
</comment>
<evidence type="ECO:0000256" key="1">
    <source>
        <dbReference type="ARBA" id="ARBA00009776"/>
    </source>
</evidence>
<evidence type="ECO:0000256" key="6">
    <source>
        <dbReference type="ARBA" id="ARBA00022741"/>
    </source>
</evidence>
<dbReference type="InterPro" id="IPR039430">
    <property type="entry name" value="Thymidylate_kin-like_dom"/>
</dbReference>
<dbReference type="GO" id="GO:0006227">
    <property type="term" value="P:dUDP biosynthetic process"/>
    <property type="evidence" value="ECO:0007669"/>
    <property type="project" value="TreeGrafter"/>
</dbReference>
<comment type="similarity">
    <text evidence="1 12">Belongs to the thymidylate kinase family.</text>
</comment>
<keyword evidence="8 12" id="KW-0067">ATP-binding</keyword>
<dbReference type="FunFam" id="3.40.50.300:FF:000225">
    <property type="entry name" value="Thymidylate kinase"/>
    <property type="match status" value="1"/>
</dbReference>
<keyword evidence="6 12" id="KW-0547">Nucleotide-binding</keyword>
<dbReference type="GO" id="GO:0005829">
    <property type="term" value="C:cytosol"/>
    <property type="evidence" value="ECO:0007669"/>
    <property type="project" value="TreeGrafter"/>
</dbReference>